<dbReference type="SUPFAM" id="SSF53300">
    <property type="entry name" value="vWA-like"/>
    <property type="match status" value="1"/>
</dbReference>
<gene>
    <name evidence="4" type="ORF">K227x_30660</name>
</gene>
<feature type="region of interest" description="Disordered" evidence="1">
    <location>
        <begin position="686"/>
        <end position="723"/>
    </location>
</feature>
<dbReference type="Gene3D" id="3.40.50.880">
    <property type="match status" value="1"/>
</dbReference>
<feature type="transmembrane region" description="Helical" evidence="2">
    <location>
        <begin position="6"/>
        <end position="25"/>
    </location>
</feature>
<organism evidence="4 5">
    <name type="scientific">Rubripirellula lacrimiformis</name>
    <dbReference type="NCBI Taxonomy" id="1930273"/>
    <lineage>
        <taxon>Bacteria</taxon>
        <taxon>Pseudomonadati</taxon>
        <taxon>Planctomycetota</taxon>
        <taxon>Planctomycetia</taxon>
        <taxon>Pirellulales</taxon>
        <taxon>Pirellulaceae</taxon>
        <taxon>Rubripirellula</taxon>
    </lineage>
</organism>
<sequence>MTFLNGLLAFGAFASIVPLAIHLLFRSRYRTVDWGAMHLLDSVVRINRRRIQWMNLLLLLLRCLLPILLAFCLARPVLTGFQSLPGTAPRSIVILVDDSRSMQAKMPDGQPRFDFVKRRLTSWLDDLSRTDELALIRASDVEGPVGWMGANDAAALIHQMRADSGPVELGDLLRRGVQASQQASHAEREILFVSDFQSHLLDDAAIQSFDTVGEGWGRDSVRPLIHFLNLGVQSDQMSNVSVDEIESESPAVVAGRTAKFSARIRNASDVMVQDLRVIWSIDGTPFPARTITIAPRSSATVQMSGKLADVGVHSISVAVEHADSLPGDNRRWIGVDVIRQVNVLMVDGSPSRQPLKGEVDFLAVALSPFAFGGQDQPDAVRTSICNAASLEQRLDKEVPDVVVMANVRAINDRQRDRLAGFVNGGGAIVIFDGDLVVPATYNQPWGQGDEAWQLPARMGDVVVAAQVKDSDQRFVINQINRLYSPWSIIQDDASTHSMSASGASGIGGIEVTQYRKLVLPNEPPSSDSGSDSVNAASSLMSFVSGDPVVVSAPRGRGRVVQIAITSDSDWSNFPTRLVYLPMLQQLILDLAGSRMQTTIDVGTPINVPVSELVATLSAKNRDAFGLGPGTNPRFDDGKSAAVTIEKPDGKQQLVSIAGDTSSWATLGIADVPGVYRIRLKIDGAAGSRVAPVPESNSPKSDKTPSTDRPSNEPEPMSSASSTIRVAQVASIESQLRDADPSRLTRAAEAVDASVYQDLDSMKSADHTRRFGREIWRWLLLALLVAMIGELFLQQRSPTISHHASSNAPQSGAWGSAS</sequence>
<keyword evidence="2" id="KW-0812">Transmembrane</keyword>
<feature type="transmembrane region" description="Helical" evidence="2">
    <location>
        <begin position="56"/>
        <end position="78"/>
    </location>
</feature>
<evidence type="ECO:0000256" key="1">
    <source>
        <dbReference type="SAM" id="MobiDB-lite"/>
    </source>
</evidence>
<protein>
    <recommendedName>
        <fullName evidence="3">Aerotolerance regulator N-terminal domain-containing protein</fullName>
    </recommendedName>
</protein>
<evidence type="ECO:0000259" key="3">
    <source>
        <dbReference type="Pfam" id="PF07584"/>
    </source>
</evidence>
<dbReference type="InterPro" id="IPR024163">
    <property type="entry name" value="Aerotolerance_reg_N"/>
</dbReference>
<accession>A0A517NC11</accession>
<dbReference type="AlphaFoldDB" id="A0A517NC11"/>
<keyword evidence="2" id="KW-0472">Membrane</keyword>
<dbReference type="Proteomes" id="UP000318538">
    <property type="component" value="Chromosome"/>
</dbReference>
<dbReference type="EMBL" id="CP036525">
    <property type="protein sequence ID" value="QDT04672.1"/>
    <property type="molecule type" value="Genomic_DNA"/>
</dbReference>
<dbReference type="OrthoDB" id="7052926at2"/>
<evidence type="ECO:0000313" key="5">
    <source>
        <dbReference type="Proteomes" id="UP000318538"/>
    </source>
</evidence>
<dbReference type="Pfam" id="PF07584">
    <property type="entry name" value="BatA"/>
    <property type="match status" value="1"/>
</dbReference>
<keyword evidence="2" id="KW-1133">Transmembrane helix</keyword>
<feature type="domain" description="Aerotolerance regulator N-terminal" evidence="3">
    <location>
        <begin position="1"/>
        <end position="76"/>
    </location>
</feature>
<dbReference type="PANTHER" id="PTHR37464:SF1">
    <property type="entry name" value="BLL2463 PROTEIN"/>
    <property type="match status" value="1"/>
</dbReference>
<dbReference type="KEGG" id="rlc:K227x_30660"/>
<dbReference type="InterPro" id="IPR029062">
    <property type="entry name" value="Class_I_gatase-like"/>
</dbReference>
<keyword evidence="5" id="KW-1185">Reference proteome</keyword>
<dbReference type="SUPFAM" id="SSF52317">
    <property type="entry name" value="Class I glutamine amidotransferase-like"/>
    <property type="match status" value="1"/>
</dbReference>
<dbReference type="RefSeq" id="WP_145170413.1">
    <property type="nucleotide sequence ID" value="NZ_CP036525.1"/>
</dbReference>
<proteinExistence type="predicted"/>
<dbReference type="InterPro" id="IPR011933">
    <property type="entry name" value="Double_TM_dom"/>
</dbReference>
<dbReference type="Gene3D" id="2.60.40.10">
    <property type="entry name" value="Immunoglobulins"/>
    <property type="match status" value="1"/>
</dbReference>
<reference evidence="4 5" key="1">
    <citation type="submission" date="2019-02" db="EMBL/GenBank/DDBJ databases">
        <title>Deep-cultivation of Planctomycetes and their phenomic and genomic characterization uncovers novel biology.</title>
        <authorList>
            <person name="Wiegand S."/>
            <person name="Jogler M."/>
            <person name="Boedeker C."/>
            <person name="Pinto D."/>
            <person name="Vollmers J."/>
            <person name="Rivas-Marin E."/>
            <person name="Kohn T."/>
            <person name="Peeters S.H."/>
            <person name="Heuer A."/>
            <person name="Rast P."/>
            <person name="Oberbeckmann S."/>
            <person name="Bunk B."/>
            <person name="Jeske O."/>
            <person name="Meyerdierks A."/>
            <person name="Storesund J.E."/>
            <person name="Kallscheuer N."/>
            <person name="Luecker S."/>
            <person name="Lage O.M."/>
            <person name="Pohl T."/>
            <person name="Merkel B.J."/>
            <person name="Hornburger P."/>
            <person name="Mueller R.-W."/>
            <person name="Bruemmer F."/>
            <person name="Labrenz M."/>
            <person name="Spormann A.M."/>
            <person name="Op den Camp H."/>
            <person name="Overmann J."/>
            <person name="Amann R."/>
            <person name="Jetten M.S.M."/>
            <person name="Mascher T."/>
            <person name="Medema M.H."/>
            <person name="Devos D.P."/>
            <person name="Kaster A.-K."/>
            <person name="Ovreas L."/>
            <person name="Rohde M."/>
            <person name="Galperin M.Y."/>
            <person name="Jogler C."/>
        </authorList>
    </citation>
    <scope>NUCLEOTIDE SEQUENCE [LARGE SCALE GENOMIC DNA]</scope>
    <source>
        <strain evidence="4 5">K22_7</strain>
    </source>
</reference>
<dbReference type="PANTHER" id="PTHR37464">
    <property type="entry name" value="BLL2463 PROTEIN"/>
    <property type="match status" value="1"/>
</dbReference>
<feature type="compositionally biased region" description="Basic and acidic residues" evidence="1">
    <location>
        <begin position="699"/>
        <end position="711"/>
    </location>
</feature>
<name>A0A517NC11_9BACT</name>
<evidence type="ECO:0000313" key="4">
    <source>
        <dbReference type="EMBL" id="QDT04672.1"/>
    </source>
</evidence>
<dbReference type="NCBIfam" id="TIGR02226">
    <property type="entry name" value="two_anch"/>
    <property type="match status" value="1"/>
</dbReference>
<dbReference type="InterPro" id="IPR013783">
    <property type="entry name" value="Ig-like_fold"/>
</dbReference>
<evidence type="ECO:0000256" key="2">
    <source>
        <dbReference type="SAM" id="Phobius"/>
    </source>
</evidence>
<dbReference type="InterPro" id="IPR036465">
    <property type="entry name" value="vWFA_dom_sf"/>
</dbReference>
<dbReference type="Gene3D" id="3.40.50.410">
    <property type="entry name" value="von Willebrand factor, type A domain"/>
    <property type="match status" value="1"/>
</dbReference>